<name>A0A0V0RCT0_9BILA</name>
<evidence type="ECO:0000313" key="1">
    <source>
        <dbReference type="EMBL" id="KRX12310.1"/>
    </source>
</evidence>
<organism evidence="1 2">
    <name type="scientific">Trichinella nelsoni</name>
    <dbReference type="NCBI Taxonomy" id="6336"/>
    <lineage>
        <taxon>Eukaryota</taxon>
        <taxon>Metazoa</taxon>
        <taxon>Ecdysozoa</taxon>
        <taxon>Nematoda</taxon>
        <taxon>Enoplea</taxon>
        <taxon>Dorylaimia</taxon>
        <taxon>Trichinellida</taxon>
        <taxon>Trichinellidae</taxon>
        <taxon>Trichinella</taxon>
    </lineage>
</organism>
<gene>
    <name evidence="1" type="ORF">T07_1881</name>
</gene>
<comment type="caution">
    <text evidence="1">The sequence shown here is derived from an EMBL/GenBank/DDBJ whole genome shotgun (WGS) entry which is preliminary data.</text>
</comment>
<dbReference type="Proteomes" id="UP000054630">
    <property type="component" value="Unassembled WGS sequence"/>
</dbReference>
<dbReference type="AlphaFoldDB" id="A0A0V0RCT0"/>
<protein>
    <submittedName>
        <fullName evidence="1">Uncharacterized protein</fullName>
    </submittedName>
</protein>
<reference evidence="1 2" key="1">
    <citation type="submission" date="2015-01" db="EMBL/GenBank/DDBJ databases">
        <title>Evolution of Trichinella species and genotypes.</title>
        <authorList>
            <person name="Korhonen P.K."/>
            <person name="Edoardo P."/>
            <person name="Giuseppe L.R."/>
            <person name="Gasser R.B."/>
        </authorList>
    </citation>
    <scope>NUCLEOTIDE SEQUENCE [LARGE SCALE GENOMIC DNA]</scope>
    <source>
        <strain evidence="1">ISS37</strain>
    </source>
</reference>
<evidence type="ECO:0000313" key="2">
    <source>
        <dbReference type="Proteomes" id="UP000054630"/>
    </source>
</evidence>
<dbReference type="EMBL" id="JYDL01000522">
    <property type="protein sequence ID" value="KRX12310.1"/>
    <property type="molecule type" value="Genomic_DNA"/>
</dbReference>
<accession>A0A0V0RCT0</accession>
<proteinExistence type="predicted"/>
<sequence length="75" mass="8371">MDWGQGGVADRATGIRIGDGIHNTRKVVGQWAGGTVRVSALIRRWKYGEQVYIPELVQRAFPRACRCYGADRIPL</sequence>
<keyword evidence="2" id="KW-1185">Reference proteome</keyword>